<accession>A0A0A8UYK8</accession>
<dbReference type="KEGG" id="lha:LHA_2860"/>
<dbReference type="InterPro" id="IPR022148">
    <property type="entry name" value="CopG_antitoxin"/>
</dbReference>
<evidence type="ECO:0000313" key="2">
    <source>
        <dbReference type="Proteomes" id="UP000032803"/>
    </source>
</evidence>
<proteinExistence type="predicted"/>
<evidence type="ECO:0000313" key="1">
    <source>
        <dbReference type="EMBL" id="CEK11854.1"/>
    </source>
</evidence>
<dbReference type="PATRIC" id="fig|449.7.peg.1396"/>
<dbReference type="OrthoDB" id="5684171at2"/>
<keyword evidence="2" id="KW-1185">Reference proteome</keyword>
<dbReference type="RefSeq" id="WP_045106966.1">
    <property type="nucleotide sequence ID" value="NZ_LN681225.1"/>
</dbReference>
<name>A0A0A8UYK8_LEGHA</name>
<dbReference type="Proteomes" id="UP000032803">
    <property type="component" value="Chromosome I"/>
</dbReference>
<dbReference type="Pfam" id="PF12441">
    <property type="entry name" value="CopG_antitoxin"/>
    <property type="match status" value="1"/>
</dbReference>
<protein>
    <submittedName>
        <fullName evidence="1">Uncharacterized protein</fullName>
    </submittedName>
</protein>
<sequence>MHNTHDEKYEAAWENGDYGASEEFVQKAANEIERNLDDKLGLQIISIRLQKDLIEKLKILAKESGLGYQPFIRLLLTKYVCEQSEKSNIFSEIQNDKSKDINYIIEKSKF</sequence>
<dbReference type="EMBL" id="LN681225">
    <property type="protein sequence ID" value="CEK11854.1"/>
    <property type="molecule type" value="Genomic_DNA"/>
</dbReference>
<gene>
    <name evidence="1" type="ORF">LHA_2860</name>
</gene>
<dbReference type="AlphaFoldDB" id="A0A0A8UYK8"/>
<reference evidence="2" key="1">
    <citation type="submission" date="2014-09" db="EMBL/GenBank/DDBJ databases">
        <authorList>
            <person name="Gomez-Valero L."/>
        </authorList>
    </citation>
    <scope>NUCLEOTIDE SEQUENCE [LARGE SCALE GENOMIC DNA]</scope>
    <source>
        <strain evidence="2">ATCC35250</strain>
    </source>
</reference>
<organism evidence="1 2">
    <name type="scientific">Legionella hackeliae</name>
    <dbReference type="NCBI Taxonomy" id="449"/>
    <lineage>
        <taxon>Bacteria</taxon>
        <taxon>Pseudomonadati</taxon>
        <taxon>Pseudomonadota</taxon>
        <taxon>Gammaproteobacteria</taxon>
        <taxon>Legionellales</taxon>
        <taxon>Legionellaceae</taxon>
        <taxon>Legionella</taxon>
    </lineage>
</organism>
<dbReference type="HOGENOM" id="CLU_156499_1_0_6"/>